<protein>
    <submittedName>
        <fullName evidence="3">Uncharacterized protein</fullName>
    </submittedName>
</protein>
<evidence type="ECO:0000256" key="1">
    <source>
        <dbReference type="SAM" id="MobiDB-lite"/>
    </source>
</evidence>
<dbReference type="STRING" id="29364.SAMN04487772_10495"/>
<dbReference type="AlphaFoldDB" id="A0A1H9ZSB0"/>
<feature type="compositionally biased region" description="Acidic residues" evidence="1">
    <location>
        <begin position="51"/>
        <end position="60"/>
    </location>
</feature>
<feature type="compositionally biased region" description="Polar residues" evidence="1">
    <location>
        <begin position="231"/>
        <end position="245"/>
    </location>
</feature>
<feature type="region of interest" description="Disordered" evidence="1">
    <location>
        <begin position="35"/>
        <end position="60"/>
    </location>
</feature>
<dbReference type="EMBL" id="FOHN01000004">
    <property type="protein sequence ID" value="SES84556.1"/>
    <property type="molecule type" value="Genomic_DNA"/>
</dbReference>
<accession>A0A1H9ZSB0</accession>
<feature type="compositionally biased region" description="Basic and acidic residues" evidence="1">
    <location>
        <begin position="217"/>
        <end position="229"/>
    </location>
</feature>
<reference evidence="3 4" key="1">
    <citation type="submission" date="2016-10" db="EMBL/GenBank/DDBJ databases">
        <authorList>
            <person name="de Groot N.N."/>
        </authorList>
    </citation>
    <scope>NUCLEOTIDE SEQUENCE [LARGE SCALE GENOMIC DNA]</scope>
    <source>
        <strain evidence="3 4">DSM 1801</strain>
    </source>
</reference>
<keyword evidence="2" id="KW-0472">Membrane</keyword>
<keyword evidence="2" id="KW-0812">Transmembrane</keyword>
<evidence type="ECO:0000256" key="2">
    <source>
        <dbReference type="SAM" id="Phobius"/>
    </source>
</evidence>
<dbReference type="Proteomes" id="UP000199800">
    <property type="component" value="Unassembled WGS sequence"/>
</dbReference>
<organism evidence="3 4">
    <name type="scientific">[Clostridium] polysaccharolyticum</name>
    <dbReference type="NCBI Taxonomy" id="29364"/>
    <lineage>
        <taxon>Bacteria</taxon>
        <taxon>Bacillati</taxon>
        <taxon>Bacillota</taxon>
        <taxon>Clostridia</taxon>
        <taxon>Lachnospirales</taxon>
        <taxon>Lachnospiraceae</taxon>
    </lineage>
</organism>
<feature type="region of interest" description="Disordered" evidence="1">
    <location>
        <begin position="214"/>
        <end position="245"/>
    </location>
</feature>
<evidence type="ECO:0000313" key="4">
    <source>
        <dbReference type="Proteomes" id="UP000199800"/>
    </source>
</evidence>
<evidence type="ECO:0000313" key="3">
    <source>
        <dbReference type="EMBL" id="SES84556.1"/>
    </source>
</evidence>
<proteinExistence type="predicted"/>
<feature type="transmembrane region" description="Helical" evidence="2">
    <location>
        <begin position="12"/>
        <end position="30"/>
    </location>
</feature>
<sequence length="245" mass="27287">MIIVKLKYKKLAVAISVGTICIGGIAFTIVNQSGKGHNHKAKHSVSVTDDSFSEDSKESEDMEVQKNAYPEINELIKEYFAARVACDIDKLGTLVSNVDNVKEEELKTLGTYVEGYENIDVYTVAAQEKDSYVALAYTDIKLKDIKTPAPGLTALYVNKDENGNYVIFNGVLSDEQNAYRESVYKCEGVKELIGNVQKKYKEALASDEDLNAFYNQAKKEEEEKNKDMPDFNQSAEDSETSSQAE</sequence>
<name>A0A1H9ZSB0_9FIRM</name>
<gene>
    <name evidence="3" type="ORF">SAMN04487772_10495</name>
</gene>
<keyword evidence="4" id="KW-1185">Reference proteome</keyword>
<keyword evidence="2" id="KW-1133">Transmembrane helix</keyword>